<dbReference type="EMBL" id="MASW01000002">
    <property type="protein sequence ID" value="PXY27419.1"/>
    <property type="molecule type" value="Genomic_DNA"/>
</dbReference>
<comment type="caution">
    <text evidence="1">The sequence shown here is derived from an EMBL/GenBank/DDBJ whole genome shotgun (WGS) entry which is preliminary data.</text>
</comment>
<name>A0A2V4BCT0_9PSEU</name>
<sequence length="97" mass="10920">MTTTHHTITTGLSERDRLALCDWTRQHGVDPTTVPMASSIVLDATTVTFEQYVLDDTGRPRCIRDEHGHPVDVERTTITVPRRHPWPFEGSPTPEAT</sequence>
<evidence type="ECO:0000313" key="2">
    <source>
        <dbReference type="Proteomes" id="UP000249915"/>
    </source>
</evidence>
<organism evidence="1 2">
    <name type="scientific">Prauserella muralis</name>
    <dbReference type="NCBI Taxonomy" id="588067"/>
    <lineage>
        <taxon>Bacteria</taxon>
        <taxon>Bacillati</taxon>
        <taxon>Actinomycetota</taxon>
        <taxon>Actinomycetes</taxon>
        <taxon>Pseudonocardiales</taxon>
        <taxon>Pseudonocardiaceae</taxon>
        <taxon>Prauserella</taxon>
    </lineage>
</organism>
<reference evidence="1 2" key="1">
    <citation type="submission" date="2016-07" db="EMBL/GenBank/DDBJ databases">
        <title>Draft genome sequence of Prauserella muralis DSM 45305, isolated from a mould-covered wall in an indoor environment.</title>
        <authorList>
            <person name="Ruckert C."/>
            <person name="Albersmeier A."/>
            <person name="Jiang C.-L."/>
            <person name="Jiang Y."/>
            <person name="Kalinowski J."/>
            <person name="Schneider O."/>
            <person name="Winkler A."/>
            <person name="Zotchev S.B."/>
        </authorList>
    </citation>
    <scope>NUCLEOTIDE SEQUENCE [LARGE SCALE GENOMIC DNA]</scope>
    <source>
        <strain evidence="1 2">DSM 45305</strain>
    </source>
</reference>
<dbReference type="Proteomes" id="UP000249915">
    <property type="component" value="Unassembled WGS sequence"/>
</dbReference>
<accession>A0A2V4BCT0</accession>
<protein>
    <submittedName>
        <fullName evidence="1">Uncharacterized protein</fullName>
    </submittedName>
</protein>
<proteinExistence type="predicted"/>
<dbReference type="AlphaFoldDB" id="A0A2V4BCT0"/>
<keyword evidence="2" id="KW-1185">Reference proteome</keyword>
<gene>
    <name evidence="1" type="ORF">BAY60_13370</name>
</gene>
<dbReference type="RefSeq" id="WP_112281419.1">
    <property type="nucleotide sequence ID" value="NZ_MASW01000002.1"/>
</dbReference>
<evidence type="ECO:0000313" key="1">
    <source>
        <dbReference type="EMBL" id="PXY27419.1"/>
    </source>
</evidence>